<dbReference type="EMBL" id="JARBHB010000008">
    <property type="protein sequence ID" value="KAJ8878189.1"/>
    <property type="molecule type" value="Genomic_DNA"/>
</dbReference>
<evidence type="ECO:0000313" key="2">
    <source>
        <dbReference type="EMBL" id="KAJ8878189.1"/>
    </source>
</evidence>
<keyword evidence="3" id="KW-1185">Reference proteome</keyword>
<gene>
    <name evidence="2" type="ORF">PR048_022657</name>
</gene>
<reference evidence="2 3" key="1">
    <citation type="submission" date="2023-02" db="EMBL/GenBank/DDBJ databases">
        <title>LHISI_Scaffold_Assembly.</title>
        <authorList>
            <person name="Stuart O.P."/>
            <person name="Cleave R."/>
            <person name="Magrath M.J.L."/>
            <person name="Mikheyev A.S."/>
        </authorList>
    </citation>
    <scope>NUCLEOTIDE SEQUENCE [LARGE SCALE GENOMIC DNA]</scope>
    <source>
        <strain evidence="2">Daus_M_001</strain>
        <tissue evidence="2">Leg muscle</tissue>
    </source>
</reference>
<feature type="region of interest" description="Disordered" evidence="1">
    <location>
        <begin position="25"/>
        <end position="51"/>
    </location>
</feature>
<accession>A0ABQ9H1J3</accession>
<dbReference type="Proteomes" id="UP001159363">
    <property type="component" value="Chromosome 7"/>
</dbReference>
<sequence length="203" mass="22605">MKGVIYETPVEGIRGRPAGADYGCGGSWTSSSTGMQERGKRKITEKTRRPAALSRTIPTCANMGVNPPGIEPGSLGWKPQRARHDGQQPMKYKIDRRKSDRFCRPTSNFGFEMISILRGVVRHDAQNTLTSGIFRHDSHGRKPGSDFAGVEPCSPRWEASGETTIPPWSLRNYAPTDTIPYLSPHNDYSQIQHDDVMSPETLY</sequence>
<comment type="caution">
    <text evidence="2">The sequence shown here is derived from an EMBL/GenBank/DDBJ whole genome shotgun (WGS) entry which is preliminary data.</text>
</comment>
<evidence type="ECO:0000313" key="3">
    <source>
        <dbReference type="Proteomes" id="UP001159363"/>
    </source>
</evidence>
<name>A0ABQ9H1J3_9NEOP</name>
<proteinExistence type="predicted"/>
<protein>
    <submittedName>
        <fullName evidence="2">Uncharacterized protein</fullName>
    </submittedName>
</protein>
<organism evidence="2 3">
    <name type="scientific">Dryococelus australis</name>
    <dbReference type="NCBI Taxonomy" id="614101"/>
    <lineage>
        <taxon>Eukaryota</taxon>
        <taxon>Metazoa</taxon>
        <taxon>Ecdysozoa</taxon>
        <taxon>Arthropoda</taxon>
        <taxon>Hexapoda</taxon>
        <taxon>Insecta</taxon>
        <taxon>Pterygota</taxon>
        <taxon>Neoptera</taxon>
        <taxon>Polyneoptera</taxon>
        <taxon>Phasmatodea</taxon>
        <taxon>Verophasmatodea</taxon>
        <taxon>Anareolatae</taxon>
        <taxon>Phasmatidae</taxon>
        <taxon>Eurycanthinae</taxon>
        <taxon>Dryococelus</taxon>
    </lineage>
</organism>
<evidence type="ECO:0000256" key="1">
    <source>
        <dbReference type="SAM" id="MobiDB-lite"/>
    </source>
</evidence>